<dbReference type="Pfam" id="PF00535">
    <property type="entry name" value="Glycos_transf_2"/>
    <property type="match status" value="1"/>
</dbReference>
<dbReference type="RefSeq" id="WP_065282258.1">
    <property type="nucleotide sequence ID" value="NZ_CP016286.1"/>
</dbReference>
<dbReference type="Proteomes" id="UP000092691">
    <property type="component" value="Chromosome"/>
</dbReference>
<evidence type="ECO:0000256" key="3">
    <source>
        <dbReference type="ARBA" id="ARBA00022679"/>
    </source>
</evidence>
<evidence type="ECO:0000313" key="5">
    <source>
        <dbReference type="EMBL" id="ANP88483.1"/>
    </source>
</evidence>
<keyword evidence="3 5" id="KW-0808">Transferase</keyword>
<protein>
    <submittedName>
        <fullName evidence="5">Glycosyl transferase family 2</fullName>
    </submittedName>
</protein>
<comment type="similarity">
    <text evidence="1">Belongs to the glycosyltransferase 2 family.</text>
</comment>
<dbReference type="SUPFAM" id="SSF53448">
    <property type="entry name" value="Nucleotide-diphospho-sugar transferases"/>
    <property type="match status" value="1"/>
</dbReference>
<sequence length="285" mass="32037">MRVNVLIPVFNRLEHTRKVIAALRAQTVVDNIRIVVIDDGSTDETAEFLAAQPDVTSIRGDGNLWWGGAIEVGLKRVLPDCGPEDYILFVNNDTWFGPTYVETLIRCSRENGDAIVGSVVHEEESDPPLTGVGPRLNINRIAVWDILAELSEEERRNPKPLYKADALSGRGTLFPAELFKRHGTMRPRFLPHYMADYEISMRFARTGVQLLVSSEAIVYSPPVYGAHVSNTSSWKKHFGRRSPHNVFQRAAFYSLIGTPLQRLTAPLRMAAFMIIRMAHALRAKK</sequence>
<name>A0A1B1CFD5_RHILE</name>
<dbReference type="InterPro" id="IPR001173">
    <property type="entry name" value="Glyco_trans_2-like"/>
</dbReference>
<evidence type="ECO:0000256" key="2">
    <source>
        <dbReference type="ARBA" id="ARBA00022676"/>
    </source>
</evidence>
<dbReference type="PANTHER" id="PTHR43179:SF12">
    <property type="entry name" value="GALACTOFURANOSYLTRANSFERASE GLFT2"/>
    <property type="match status" value="1"/>
</dbReference>
<dbReference type="InterPro" id="IPR029044">
    <property type="entry name" value="Nucleotide-diphossugar_trans"/>
</dbReference>
<keyword evidence="2" id="KW-0328">Glycosyltransferase</keyword>
<dbReference type="PANTHER" id="PTHR43179">
    <property type="entry name" value="RHAMNOSYLTRANSFERASE WBBL"/>
    <property type="match status" value="1"/>
</dbReference>
<reference evidence="5 6" key="1">
    <citation type="submission" date="2016-06" db="EMBL/GenBank/DDBJ databases">
        <title>Microsymbionts genomes from the relict species Vavilovia formosa.</title>
        <authorList>
            <person name="Chirak E."/>
            <person name="Kimeklis A."/>
            <person name="Andronov E."/>
        </authorList>
    </citation>
    <scope>NUCLEOTIDE SEQUENCE [LARGE SCALE GENOMIC DNA]</scope>
    <source>
        <strain evidence="5 6">Vaf10</strain>
    </source>
</reference>
<dbReference type="EMBL" id="CP016286">
    <property type="protein sequence ID" value="ANP88483.1"/>
    <property type="molecule type" value="Genomic_DNA"/>
</dbReference>
<dbReference type="OrthoDB" id="7545269at2"/>
<evidence type="ECO:0000256" key="1">
    <source>
        <dbReference type="ARBA" id="ARBA00006739"/>
    </source>
</evidence>
<evidence type="ECO:0000313" key="6">
    <source>
        <dbReference type="Proteomes" id="UP000092691"/>
    </source>
</evidence>
<gene>
    <name evidence="5" type="ORF">BA011_23905</name>
</gene>
<dbReference type="Gene3D" id="3.90.550.10">
    <property type="entry name" value="Spore Coat Polysaccharide Biosynthesis Protein SpsA, Chain A"/>
    <property type="match status" value="1"/>
</dbReference>
<proteinExistence type="inferred from homology"/>
<dbReference type="GO" id="GO:0016757">
    <property type="term" value="F:glycosyltransferase activity"/>
    <property type="evidence" value="ECO:0007669"/>
    <property type="project" value="UniProtKB-KW"/>
</dbReference>
<accession>A0A1B1CFD5</accession>
<dbReference type="AlphaFoldDB" id="A0A1B1CFD5"/>
<evidence type="ECO:0000259" key="4">
    <source>
        <dbReference type="Pfam" id="PF00535"/>
    </source>
</evidence>
<feature type="domain" description="Glycosyltransferase 2-like" evidence="4">
    <location>
        <begin position="5"/>
        <end position="126"/>
    </location>
</feature>
<organism evidence="5 6">
    <name type="scientific">Rhizobium leguminosarum</name>
    <dbReference type="NCBI Taxonomy" id="384"/>
    <lineage>
        <taxon>Bacteria</taxon>
        <taxon>Pseudomonadati</taxon>
        <taxon>Pseudomonadota</taxon>
        <taxon>Alphaproteobacteria</taxon>
        <taxon>Hyphomicrobiales</taxon>
        <taxon>Rhizobiaceae</taxon>
        <taxon>Rhizobium/Agrobacterium group</taxon>
        <taxon>Rhizobium</taxon>
    </lineage>
</organism>